<feature type="transmembrane region" description="Helical" evidence="1">
    <location>
        <begin position="88"/>
        <end position="105"/>
    </location>
</feature>
<feature type="transmembrane region" description="Helical" evidence="1">
    <location>
        <begin position="64"/>
        <end position="81"/>
    </location>
</feature>
<organism evidence="2 3">
    <name type="scientific">Gordonia neofelifaecis NRRL B-59395</name>
    <dbReference type="NCBI Taxonomy" id="644548"/>
    <lineage>
        <taxon>Bacteria</taxon>
        <taxon>Bacillati</taxon>
        <taxon>Actinomycetota</taxon>
        <taxon>Actinomycetes</taxon>
        <taxon>Mycobacteriales</taxon>
        <taxon>Gordoniaceae</taxon>
        <taxon>Gordonia</taxon>
    </lineage>
</organism>
<gene>
    <name evidence="2" type="ORF">SCNU_08508</name>
</gene>
<name>F1YHT7_9ACTN</name>
<reference evidence="2 3" key="1">
    <citation type="journal article" date="2011" name="J. Bacteriol.">
        <title>Draft Genome Sequence of Gordonia neofelifaecis NRRL B-59395, a Cholesterol-Degrading Actinomycete.</title>
        <authorList>
            <person name="Ge F."/>
            <person name="Li W."/>
            <person name="Chen G."/>
            <person name="Liu Y."/>
            <person name="Zhang G."/>
            <person name="Yong B."/>
            <person name="Wang Q."/>
            <person name="Wang N."/>
            <person name="Huang Z."/>
            <person name="Li W."/>
            <person name="Wang J."/>
            <person name="Wu C."/>
            <person name="Xie Q."/>
            <person name="Liu G."/>
        </authorList>
    </citation>
    <scope>NUCLEOTIDE SEQUENCE [LARGE SCALE GENOMIC DNA]</scope>
    <source>
        <strain evidence="2 3">NRRL B-59395</strain>
    </source>
</reference>
<keyword evidence="1" id="KW-0812">Transmembrane</keyword>
<evidence type="ECO:0000313" key="2">
    <source>
        <dbReference type="EMBL" id="EGD55741.1"/>
    </source>
</evidence>
<sequence length="156" mass="16419">MQGVTFVRFAWLGLAALALLFTVWAAASPIGMVDLGCATVNTYGPEFRHVCQDSIASVLGARPVIELGLALTVPSVAAAAVMRTWMSWCAATAYVVLTGIGIAHWSDYRLLLTFAGLPATLFALVIAFAHLGARARLDREVELASLAAGTETSPTP</sequence>
<accession>F1YHT7</accession>
<proteinExistence type="predicted"/>
<dbReference type="EMBL" id="AEUD01000005">
    <property type="protein sequence ID" value="EGD55741.1"/>
    <property type="molecule type" value="Genomic_DNA"/>
</dbReference>
<evidence type="ECO:0000256" key="1">
    <source>
        <dbReference type="SAM" id="Phobius"/>
    </source>
</evidence>
<keyword evidence="1" id="KW-0472">Membrane</keyword>
<comment type="caution">
    <text evidence="2">The sequence shown here is derived from an EMBL/GenBank/DDBJ whole genome shotgun (WGS) entry which is preliminary data.</text>
</comment>
<keyword evidence="1" id="KW-1133">Transmembrane helix</keyword>
<feature type="transmembrane region" description="Helical" evidence="1">
    <location>
        <begin position="111"/>
        <end position="131"/>
    </location>
</feature>
<protein>
    <submittedName>
        <fullName evidence="2">Uncharacterized protein</fullName>
    </submittedName>
</protein>
<dbReference type="eggNOG" id="ENOG5031G6A">
    <property type="taxonomic scope" value="Bacteria"/>
</dbReference>
<dbReference type="AlphaFoldDB" id="F1YHT7"/>
<evidence type="ECO:0000313" key="3">
    <source>
        <dbReference type="Proteomes" id="UP000035065"/>
    </source>
</evidence>
<dbReference type="Proteomes" id="UP000035065">
    <property type="component" value="Unassembled WGS sequence"/>
</dbReference>
<keyword evidence="3" id="KW-1185">Reference proteome</keyword>